<reference evidence="2" key="1">
    <citation type="submission" date="2021-03" db="EMBL/GenBank/DDBJ databases">
        <title>Draft genome sequence of rust myrtle Austropuccinia psidii MF-1, a brazilian biotype.</title>
        <authorList>
            <person name="Quecine M.C."/>
            <person name="Pachon D.M.R."/>
            <person name="Bonatelli M.L."/>
            <person name="Correr F.H."/>
            <person name="Franceschini L.M."/>
            <person name="Leite T.F."/>
            <person name="Margarido G.R.A."/>
            <person name="Almeida C.A."/>
            <person name="Ferrarezi J.A."/>
            <person name="Labate C.A."/>
        </authorList>
    </citation>
    <scope>NUCLEOTIDE SEQUENCE</scope>
    <source>
        <strain evidence="2">MF-1</strain>
    </source>
</reference>
<name>A0A9Q3HYH5_9BASI</name>
<dbReference type="Proteomes" id="UP000765509">
    <property type="component" value="Unassembled WGS sequence"/>
</dbReference>
<evidence type="ECO:0000313" key="3">
    <source>
        <dbReference type="Proteomes" id="UP000765509"/>
    </source>
</evidence>
<sequence length="177" mass="20013">MDVDRALSGKSSSRKTFLEDARVSPHSPRSVPTKFDIESEPELIQRNALRAEPFPSGSHRNISVTVHVKKLVQRIQGRGVENMTKYLAGSYELLVTHQKLSGSEEDHRTLRRMEPIVLQRKGQSHEELVEEPKSFIHSPEERLGNDTSFGERRPSGVNQLQTSSRSVQGEAQRTSEE</sequence>
<dbReference type="EMBL" id="AVOT02029008">
    <property type="protein sequence ID" value="MBW0521678.1"/>
    <property type="molecule type" value="Genomic_DNA"/>
</dbReference>
<gene>
    <name evidence="2" type="ORF">O181_061393</name>
</gene>
<feature type="compositionally biased region" description="Basic and acidic residues" evidence="1">
    <location>
        <begin position="123"/>
        <end position="154"/>
    </location>
</feature>
<keyword evidence="3" id="KW-1185">Reference proteome</keyword>
<evidence type="ECO:0000256" key="1">
    <source>
        <dbReference type="SAM" id="MobiDB-lite"/>
    </source>
</evidence>
<organism evidence="2 3">
    <name type="scientific">Austropuccinia psidii MF-1</name>
    <dbReference type="NCBI Taxonomy" id="1389203"/>
    <lineage>
        <taxon>Eukaryota</taxon>
        <taxon>Fungi</taxon>
        <taxon>Dikarya</taxon>
        <taxon>Basidiomycota</taxon>
        <taxon>Pucciniomycotina</taxon>
        <taxon>Pucciniomycetes</taxon>
        <taxon>Pucciniales</taxon>
        <taxon>Sphaerophragmiaceae</taxon>
        <taxon>Austropuccinia</taxon>
    </lineage>
</organism>
<comment type="caution">
    <text evidence="2">The sequence shown here is derived from an EMBL/GenBank/DDBJ whole genome shotgun (WGS) entry which is preliminary data.</text>
</comment>
<accession>A0A9Q3HYH5</accession>
<dbReference type="AlphaFoldDB" id="A0A9Q3HYH5"/>
<feature type="region of interest" description="Disordered" evidence="1">
    <location>
        <begin position="1"/>
        <end position="34"/>
    </location>
</feature>
<feature type="compositionally biased region" description="Polar residues" evidence="1">
    <location>
        <begin position="156"/>
        <end position="177"/>
    </location>
</feature>
<protein>
    <submittedName>
        <fullName evidence="2">Uncharacterized protein</fullName>
    </submittedName>
</protein>
<feature type="region of interest" description="Disordered" evidence="1">
    <location>
        <begin position="119"/>
        <end position="177"/>
    </location>
</feature>
<evidence type="ECO:0000313" key="2">
    <source>
        <dbReference type="EMBL" id="MBW0521678.1"/>
    </source>
</evidence>
<proteinExistence type="predicted"/>